<dbReference type="Gene3D" id="2.60.200.20">
    <property type="match status" value="1"/>
</dbReference>
<dbReference type="AlphaFoldDB" id="A0A1E4U027"/>
<dbReference type="GO" id="GO:0005634">
    <property type="term" value="C:nucleus"/>
    <property type="evidence" value="ECO:0007669"/>
    <property type="project" value="UniProtKB-ARBA"/>
</dbReference>
<feature type="compositionally biased region" description="Polar residues" evidence="2">
    <location>
        <begin position="123"/>
        <end position="134"/>
    </location>
</feature>
<dbReference type="PROSITE" id="PS50006">
    <property type="entry name" value="FHA_DOMAIN"/>
    <property type="match status" value="1"/>
</dbReference>
<evidence type="ECO:0000313" key="5">
    <source>
        <dbReference type="Proteomes" id="UP000094236"/>
    </source>
</evidence>
<dbReference type="PANTHER" id="PTHR21712">
    <property type="entry name" value="PRE-RRNA-PROCESSING PROTEIN FHL1"/>
    <property type="match status" value="1"/>
</dbReference>
<feature type="domain" description="FHA" evidence="3">
    <location>
        <begin position="218"/>
        <end position="280"/>
    </location>
</feature>
<feature type="compositionally biased region" description="Acidic residues" evidence="2">
    <location>
        <begin position="162"/>
        <end position="195"/>
    </location>
</feature>
<dbReference type="InterPro" id="IPR008984">
    <property type="entry name" value="SMAD_FHA_dom_sf"/>
</dbReference>
<dbReference type="OrthoDB" id="5954824at2759"/>
<dbReference type="GO" id="GO:0043565">
    <property type="term" value="F:sequence-specific DNA binding"/>
    <property type="evidence" value="ECO:0007669"/>
    <property type="project" value="TreeGrafter"/>
</dbReference>
<dbReference type="Proteomes" id="UP000094236">
    <property type="component" value="Unassembled WGS sequence"/>
</dbReference>
<evidence type="ECO:0000259" key="3">
    <source>
        <dbReference type="PROSITE" id="PS50006"/>
    </source>
</evidence>
<dbReference type="InterPro" id="IPR045178">
    <property type="entry name" value="Fhl1/FHA1"/>
</dbReference>
<gene>
    <name evidence="4" type="ORF">PACTADRAFT_49081</name>
</gene>
<feature type="region of interest" description="Disordered" evidence="2">
    <location>
        <begin position="95"/>
        <end position="195"/>
    </location>
</feature>
<reference evidence="5" key="1">
    <citation type="submission" date="2016-05" db="EMBL/GenBank/DDBJ databases">
        <title>Comparative genomics of biotechnologically important yeasts.</title>
        <authorList>
            <consortium name="DOE Joint Genome Institute"/>
            <person name="Riley R."/>
            <person name="Haridas S."/>
            <person name="Wolfe K.H."/>
            <person name="Lopes M.R."/>
            <person name="Hittinger C.T."/>
            <person name="Goker M."/>
            <person name="Salamov A."/>
            <person name="Wisecaver J."/>
            <person name="Long T.M."/>
            <person name="Aerts A.L."/>
            <person name="Barry K."/>
            <person name="Choi C."/>
            <person name="Clum A."/>
            <person name="Coughlan A.Y."/>
            <person name="Deshpande S."/>
            <person name="Douglass A.P."/>
            <person name="Hanson S.J."/>
            <person name="Klenk H.-P."/>
            <person name="Labutti K."/>
            <person name="Lapidus A."/>
            <person name="Lindquist E."/>
            <person name="Lipzen A."/>
            <person name="Meier-Kolthoff J.P."/>
            <person name="Ohm R.A."/>
            <person name="Otillar R.P."/>
            <person name="Pangilinan J."/>
            <person name="Peng Y."/>
            <person name="Rokas A."/>
            <person name="Rosa C.A."/>
            <person name="Scheuner C."/>
            <person name="Sibirny A.A."/>
            <person name="Slot J.C."/>
            <person name="Stielow J.B."/>
            <person name="Sun H."/>
            <person name="Kurtzman C.P."/>
            <person name="Blackwell M."/>
            <person name="Grigoriev I.V."/>
            <person name="Jeffries T.W."/>
        </authorList>
    </citation>
    <scope>NUCLEOTIDE SEQUENCE [LARGE SCALE GENOMIC DNA]</scope>
    <source>
        <strain evidence="5">NRRL Y-2460</strain>
    </source>
</reference>
<dbReference type="PANTHER" id="PTHR21712:SF29">
    <property type="entry name" value="PRE-RRNA-PROCESSING PROTEIN FHL1"/>
    <property type="match status" value="1"/>
</dbReference>
<keyword evidence="5" id="KW-1185">Reference proteome</keyword>
<evidence type="ECO:0000256" key="1">
    <source>
        <dbReference type="ARBA" id="ARBA00023242"/>
    </source>
</evidence>
<accession>A0A1E4U027</accession>
<protein>
    <recommendedName>
        <fullName evidence="3">FHA domain-containing protein</fullName>
    </recommendedName>
</protein>
<feature type="compositionally biased region" description="Polar residues" evidence="2">
    <location>
        <begin position="41"/>
        <end position="54"/>
    </location>
</feature>
<dbReference type="InterPro" id="IPR000253">
    <property type="entry name" value="FHA_dom"/>
</dbReference>
<name>A0A1E4U027_PACTA</name>
<feature type="compositionally biased region" description="Low complexity" evidence="2">
    <location>
        <begin position="30"/>
        <end position="40"/>
    </location>
</feature>
<keyword evidence="1" id="KW-0539">Nucleus</keyword>
<dbReference type="EMBL" id="KV454012">
    <property type="protein sequence ID" value="ODV97352.1"/>
    <property type="molecule type" value="Genomic_DNA"/>
</dbReference>
<dbReference type="GO" id="GO:0060962">
    <property type="term" value="P:regulation of ribosomal protein gene transcription by RNA polymerase II"/>
    <property type="evidence" value="ECO:0007669"/>
    <property type="project" value="InterPro"/>
</dbReference>
<feature type="region of interest" description="Disordered" evidence="2">
    <location>
        <begin position="30"/>
        <end position="57"/>
    </location>
</feature>
<organism evidence="4 5">
    <name type="scientific">Pachysolen tannophilus NRRL Y-2460</name>
    <dbReference type="NCBI Taxonomy" id="669874"/>
    <lineage>
        <taxon>Eukaryota</taxon>
        <taxon>Fungi</taxon>
        <taxon>Dikarya</taxon>
        <taxon>Ascomycota</taxon>
        <taxon>Saccharomycotina</taxon>
        <taxon>Pichiomycetes</taxon>
        <taxon>Pachysolenaceae</taxon>
        <taxon>Pachysolen</taxon>
    </lineage>
</organism>
<proteinExistence type="predicted"/>
<evidence type="ECO:0000256" key="2">
    <source>
        <dbReference type="SAM" id="MobiDB-lite"/>
    </source>
</evidence>
<dbReference type="SMART" id="SM00240">
    <property type="entry name" value="FHA"/>
    <property type="match status" value="1"/>
</dbReference>
<dbReference type="SUPFAM" id="SSF49879">
    <property type="entry name" value="SMAD/FHA domain"/>
    <property type="match status" value="1"/>
</dbReference>
<feature type="non-terminal residue" evidence="4">
    <location>
        <position position="306"/>
    </location>
</feature>
<evidence type="ECO:0000313" key="4">
    <source>
        <dbReference type="EMBL" id="ODV97352.1"/>
    </source>
</evidence>
<dbReference type="STRING" id="669874.A0A1E4U027"/>
<sequence length="306" mass="34187">MSTASPGDSSYGNEQQDLTDFQINALLSTVNSPTNSNTTTENIEYSHSNAGSGNESHHIQNILDDSRAQVKTMGTAKVKNHENTLLNNVSTNAKFDNKSSHVLPKKSSISKYQEHEGVKKADASNNRNVNSSHLSVKVGNHNYGNDNEDKKMKNNNNKNSNEEDDDNDHDDDNDNENNNDHDDEDDDDEDDDDDDSKIRAYARLDFPKFTFYVQTLQVLLGRKVNDNNNNNNSSSTVDVHLGSTKAISRRHAKIFYNFGTQRFELSILGRNGAFVDDIFIETGVTLPLKDGTKIQIGEIPFKFVLP</sequence>
<feature type="compositionally biased region" description="Basic and acidic residues" evidence="2">
    <location>
        <begin position="112"/>
        <end position="122"/>
    </location>
</feature>
<dbReference type="Pfam" id="PF00498">
    <property type="entry name" value="FHA"/>
    <property type="match status" value="1"/>
</dbReference>
<dbReference type="CDD" id="cd22701">
    <property type="entry name" value="FHA_FKH1-like"/>
    <property type="match status" value="1"/>
</dbReference>